<protein>
    <submittedName>
        <fullName evidence="1">Uncharacterized protein</fullName>
    </submittedName>
</protein>
<comment type="caution">
    <text evidence="1">The sequence shown here is derived from an EMBL/GenBank/DDBJ whole genome shotgun (WGS) entry which is preliminary data.</text>
</comment>
<dbReference type="OrthoDB" id="6077919at2759"/>
<evidence type="ECO:0000313" key="2">
    <source>
        <dbReference type="Proteomes" id="UP000276133"/>
    </source>
</evidence>
<reference evidence="1 2" key="1">
    <citation type="journal article" date="2018" name="Sci. Rep.">
        <title>Genomic signatures of local adaptation to the degree of environmental predictability in rotifers.</title>
        <authorList>
            <person name="Franch-Gras L."/>
            <person name="Hahn C."/>
            <person name="Garcia-Roger E.M."/>
            <person name="Carmona M.J."/>
            <person name="Serra M."/>
            <person name="Gomez A."/>
        </authorList>
    </citation>
    <scope>NUCLEOTIDE SEQUENCE [LARGE SCALE GENOMIC DNA]</scope>
    <source>
        <strain evidence="1">HYR1</strain>
    </source>
</reference>
<evidence type="ECO:0000313" key="1">
    <source>
        <dbReference type="EMBL" id="RNA08211.1"/>
    </source>
</evidence>
<organism evidence="1 2">
    <name type="scientific">Brachionus plicatilis</name>
    <name type="common">Marine rotifer</name>
    <name type="synonym">Brachionus muelleri</name>
    <dbReference type="NCBI Taxonomy" id="10195"/>
    <lineage>
        <taxon>Eukaryota</taxon>
        <taxon>Metazoa</taxon>
        <taxon>Spiralia</taxon>
        <taxon>Gnathifera</taxon>
        <taxon>Rotifera</taxon>
        <taxon>Eurotatoria</taxon>
        <taxon>Monogononta</taxon>
        <taxon>Pseudotrocha</taxon>
        <taxon>Ploima</taxon>
        <taxon>Brachionidae</taxon>
        <taxon>Brachionus</taxon>
    </lineage>
</organism>
<dbReference type="EMBL" id="REGN01006813">
    <property type="protein sequence ID" value="RNA08211.1"/>
    <property type="molecule type" value="Genomic_DNA"/>
</dbReference>
<dbReference type="Proteomes" id="UP000276133">
    <property type="component" value="Unassembled WGS sequence"/>
</dbReference>
<keyword evidence="2" id="KW-1185">Reference proteome</keyword>
<name>A0A3M7QB62_BRAPC</name>
<gene>
    <name evidence="1" type="ORF">BpHYR1_024336</name>
</gene>
<sequence length="73" mass="8343">MAKDINMIRISNVRDKVVNNKKHAIAGLPISNETKMIKKALSKYTNPVAWNICGELMKNERGAKLHIAKHIFW</sequence>
<dbReference type="AlphaFoldDB" id="A0A3M7QB62"/>
<proteinExistence type="predicted"/>
<accession>A0A3M7QB62</accession>